<comment type="pathway">
    <text evidence="7">Carbohydrate biosynthesis; dTDP-L-rhamnose biosynthesis.</text>
</comment>
<feature type="active site" description="Proton acceptor" evidence="5">
    <location>
        <position position="62"/>
    </location>
</feature>
<dbReference type="GO" id="GO:0008830">
    <property type="term" value="F:dTDP-4-dehydrorhamnose 3,5-epimerase activity"/>
    <property type="evidence" value="ECO:0007669"/>
    <property type="project" value="UniProtKB-UniRule"/>
</dbReference>
<dbReference type="NCBIfam" id="TIGR01221">
    <property type="entry name" value="rmlC"/>
    <property type="match status" value="1"/>
</dbReference>
<name>A0A5D0HUJ1_9FLAO</name>
<evidence type="ECO:0000256" key="4">
    <source>
        <dbReference type="ARBA" id="ARBA00019595"/>
    </source>
</evidence>
<dbReference type="SUPFAM" id="SSF51182">
    <property type="entry name" value="RmlC-like cupins"/>
    <property type="match status" value="1"/>
</dbReference>
<feature type="active site" description="Proton donor" evidence="5">
    <location>
        <position position="132"/>
    </location>
</feature>
<evidence type="ECO:0000256" key="1">
    <source>
        <dbReference type="ARBA" id="ARBA00001298"/>
    </source>
</evidence>
<evidence type="ECO:0000256" key="2">
    <source>
        <dbReference type="ARBA" id="ARBA00001997"/>
    </source>
</evidence>
<evidence type="ECO:0000256" key="6">
    <source>
        <dbReference type="PIRSR" id="PIRSR600888-3"/>
    </source>
</evidence>
<reference evidence="8 9" key="1">
    <citation type="submission" date="2019-08" db="EMBL/GenBank/DDBJ databases">
        <title>Seonamhaeicola sediminis sp. nov., isolated from marine sediment.</title>
        <authorList>
            <person name="Cao W.R."/>
        </authorList>
    </citation>
    <scope>NUCLEOTIDE SEQUENCE [LARGE SCALE GENOMIC DNA]</scope>
    <source>
        <strain evidence="8 9">B011</strain>
    </source>
</reference>
<dbReference type="EC" id="5.1.3.13" evidence="3 7"/>
<dbReference type="GO" id="GO:0005829">
    <property type="term" value="C:cytosol"/>
    <property type="evidence" value="ECO:0007669"/>
    <property type="project" value="TreeGrafter"/>
</dbReference>
<dbReference type="OrthoDB" id="9800680at2"/>
<comment type="catalytic activity">
    <reaction evidence="1 7">
        <text>dTDP-4-dehydro-6-deoxy-alpha-D-glucose = dTDP-4-dehydro-beta-L-rhamnose</text>
        <dbReference type="Rhea" id="RHEA:16969"/>
        <dbReference type="ChEBI" id="CHEBI:57649"/>
        <dbReference type="ChEBI" id="CHEBI:62830"/>
        <dbReference type="EC" id="5.1.3.13"/>
    </reaction>
</comment>
<dbReference type="Pfam" id="PF00908">
    <property type="entry name" value="dTDP_sugar_isom"/>
    <property type="match status" value="1"/>
</dbReference>
<evidence type="ECO:0000313" key="9">
    <source>
        <dbReference type="Proteomes" id="UP000323930"/>
    </source>
</evidence>
<organism evidence="8 9">
    <name type="scientific">Seonamhaeicola marinus</name>
    <dbReference type="NCBI Taxonomy" id="1912246"/>
    <lineage>
        <taxon>Bacteria</taxon>
        <taxon>Pseudomonadati</taxon>
        <taxon>Bacteroidota</taxon>
        <taxon>Flavobacteriia</taxon>
        <taxon>Flavobacteriales</taxon>
        <taxon>Flavobacteriaceae</taxon>
    </lineage>
</organism>
<evidence type="ECO:0000256" key="7">
    <source>
        <dbReference type="RuleBase" id="RU364069"/>
    </source>
</evidence>
<proteinExistence type="inferred from homology"/>
<dbReference type="UniPathway" id="UPA00124"/>
<dbReference type="EMBL" id="VSDQ01000679">
    <property type="protein sequence ID" value="TYA74139.1"/>
    <property type="molecule type" value="Genomic_DNA"/>
</dbReference>
<comment type="caution">
    <text evidence="8">The sequence shown here is derived from an EMBL/GenBank/DDBJ whole genome shotgun (WGS) entry which is preliminary data.</text>
</comment>
<dbReference type="GO" id="GO:0019305">
    <property type="term" value="P:dTDP-rhamnose biosynthetic process"/>
    <property type="evidence" value="ECO:0007669"/>
    <property type="project" value="UniProtKB-UniRule"/>
</dbReference>
<keyword evidence="9" id="KW-1185">Reference proteome</keyword>
<comment type="function">
    <text evidence="2 7">Catalyzes the epimerization of the C3' and C5'positions of dTDP-6-deoxy-D-xylo-4-hexulose, forming dTDP-6-deoxy-L-lyxo-4-hexulose.</text>
</comment>
<feature type="site" description="Participates in a stacking interaction with the thymidine ring of dTDP-4-oxo-6-deoxyglucose" evidence="6">
    <location>
        <position position="138"/>
    </location>
</feature>
<dbReference type="InterPro" id="IPR011051">
    <property type="entry name" value="RmlC_Cupin_sf"/>
</dbReference>
<dbReference type="CDD" id="cd00438">
    <property type="entry name" value="cupin_RmlC"/>
    <property type="match status" value="1"/>
</dbReference>
<dbReference type="InterPro" id="IPR000888">
    <property type="entry name" value="RmlC-like"/>
</dbReference>
<evidence type="ECO:0000256" key="3">
    <source>
        <dbReference type="ARBA" id="ARBA00012098"/>
    </source>
</evidence>
<protein>
    <recommendedName>
        <fullName evidence="4 7">dTDP-4-dehydrorhamnose 3,5-epimerase</fullName>
        <ecNumber evidence="3 7">5.1.3.13</ecNumber>
    </recommendedName>
    <alternativeName>
        <fullName evidence="7">Thymidine diphospho-4-keto-rhamnose 3,5-epimerase</fullName>
    </alternativeName>
</protein>
<sequence length="182" mass="21094">MKVEETNLEGCFVITPSVFEDSRGFFYESFNHKKFNEFTGADVHFVQDNVSKSTKGVLRGLHFQIDEHAQAKLVKVLSGKVLDVAVDLRPNSKTFGKHFSIILDAYKHQHLFIPRGFAHGFHVLEDNTIFSYKCDNYYCKPAERGVFYNDEQLKIDWKIQENIILSSKDKELPTLKKFLLEI</sequence>
<gene>
    <name evidence="8" type="primary">rfbC</name>
    <name evidence="8" type="ORF">FUA24_12415</name>
</gene>
<dbReference type="PANTHER" id="PTHR21047:SF2">
    <property type="entry name" value="THYMIDINE DIPHOSPHO-4-KETO-RHAMNOSE 3,5-EPIMERASE"/>
    <property type="match status" value="1"/>
</dbReference>
<keyword evidence="7 8" id="KW-0413">Isomerase</keyword>
<dbReference type="PANTHER" id="PTHR21047">
    <property type="entry name" value="DTDP-6-DEOXY-D-GLUCOSE-3,5 EPIMERASE"/>
    <property type="match status" value="1"/>
</dbReference>
<comment type="subunit">
    <text evidence="7">Homodimer.</text>
</comment>
<dbReference type="Proteomes" id="UP000323930">
    <property type="component" value="Unassembled WGS sequence"/>
</dbReference>
<evidence type="ECO:0000313" key="8">
    <source>
        <dbReference type="EMBL" id="TYA74139.1"/>
    </source>
</evidence>
<dbReference type="GO" id="GO:0000271">
    <property type="term" value="P:polysaccharide biosynthetic process"/>
    <property type="evidence" value="ECO:0007669"/>
    <property type="project" value="TreeGrafter"/>
</dbReference>
<comment type="similarity">
    <text evidence="7">Belongs to the dTDP-4-dehydrorhamnose 3,5-epimerase family.</text>
</comment>
<dbReference type="AlphaFoldDB" id="A0A5D0HUJ1"/>
<evidence type="ECO:0000256" key="5">
    <source>
        <dbReference type="PIRSR" id="PIRSR600888-1"/>
    </source>
</evidence>
<dbReference type="Gene3D" id="2.60.120.10">
    <property type="entry name" value="Jelly Rolls"/>
    <property type="match status" value="1"/>
</dbReference>
<accession>A0A5D0HUJ1</accession>
<dbReference type="RefSeq" id="WP_148542758.1">
    <property type="nucleotide sequence ID" value="NZ_VSDQ01000679.1"/>
</dbReference>
<dbReference type="InterPro" id="IPR014710">
    <property type="entry name" value="RmlC-like_jellyroll"/>
</dbReference>